<name>A0AAF0HC74_9HYPH</name>
<dbReference type="AlphaFoldDB" id="A0AAF0HC74"/>
<protein>
    <submittedName>
        <fullName evidence="1">Uncharacterized protein</fullName>
    </submittedName>
</protein>
<proteinExistence type="predicted"/>
<dbReference type="Proteomes" id="UP000298664">
    <property type="component" value="Chromosome Circular"/>
</dbReference>
<evidence type="ECO:0000313" key="2">
    <source>
        <dbReference type="Proteomes" id="UP000298664"/>
    </source>
</evidence>
<reference evidence="1" key="1">
    <citation type="submission" date="2023-05" db="EMBL/GenBank/DDBJ databases">
        <title>Complete genome sequence of Agrobacterium larrymoorei CFBP5477.</title>
        <authorList>
            <person name="Yen H.-C."/>
            <person name="Chou L."/>
            <person name="Lin Y.-C."/>
            <person name="Lai E.-M."/>
            <person name="Kuo C.-H."/>
        </authorList>
    </citation>
    <scope>NUCLEOTIDE SEQUENCE</scope>
    <source>
        <strain evidence="1">CFBP5477</strain>
    </source>
</reference>
<dbReference type="EMBL" id="CP124733">
    <property type="protein sequence ID" value="WHA41631.1"/>
    <property type="molecule type" value="Genomic_DNA"/>
</dbReference>
<accession>A0AAF0HC74</accession>
<sequence length="124" mass="13646">MKAPQSGYTLSLYADSVETVDLETGEVEQYEVEKANQFKGKIKQSGFANVAKAYSVVTMADILTASGDGNYLLRDIVEGAHERLSQDRTQQQAAKAEMIGLPKQVWPASARNREIVVSPVRRLS</sequence>
<evidence type="ECO:0000313" key="1">
    <source>
        <dbReference type="EMBL" id="WHA41631.1"/>
    </source>
</evidence>
<organism evidence="1 2">
    <name type="scientific">Agrobacterium larrymoorei</name>
    <dbReference type="NCBI Taxonomy" id="160699"/>
    <lineage>
        <taxon>Bacteria</taxon>
        <taxon>Pseudomonadati</taxon>
        <taxon>Pseudomonadota</taxon>
        <taxon>Alphaproteobacteria</taxon>
        <taxon>Hyphomicrobiales</taxon>
        <taxon>Rhizobiaceae</taxon>
        <taxon>Rhizobium/Agrobacterium group</taxon>
        <taxon>Agrobacterium</taxon>
    </lineage>
</organism>
<gene>
    <name evidence="1" type="ORF">CFBP5477_003080</name>
</gene>
<dbReference type="RefSeq" id="WP_137393667.1">
    <property type="nucleotide sequence ID" value="NZ_CP124733.1"/>
</dbReference>